<organism evidence="8 9">
    <name type="scientific">Colocasia esculenta</name>
    <name type="common">Wild taro</name>
    <name type="synonym">Arum esculentum</name>
    <dbReference type="NCBI Taxonomy" id="4460"/>
    <lineage>
        <taxon>Eukaryota</taxon>
        <taxon>Viridiplantae</taxon>
        <taxon>Streptophyta</taxon>
        <taxon>Embryophyta</taxon>
        <taxon>Tracheophyta</taxon>
        <taxon>Spermatophyta</taxon>
        <taxon>Magnoliopsida</taxon>
        <taxon>Liliopsida</taxon>
        <taxon>Araceae</taxon>
        <taxon>Aroideae</taxon>
        <taxon>Colocasieae</taxon>
        <taxon>Colocasia</taxon>
    </lineage>
</organism>
<keyword evidence="3" id="KW-0812">Transmembrane</keyword>
<keyword evidence="6" id="KW-0496">Mitochondrion</keyword>
<keyword evidence="5" id="KW-0175">Coiled coil</keyword>
<evidence type="ECO:0000256" key="2">
    <source>
        <dbReference type="ARBA" id="ARBA00004370"/>
    </source>
</evidence>
<keyword evidence="9" id="KW-1185">Reference proteome</keyword>
<evidence type="ECO:0000256" key="4">
    <source>
        <dbReference type="ARBA" id="ARBA00022989"/>
    </source>
</evidence>
<evidence type="ECO:0000313" key="9">
    <source>
        <dbReference type="Proteomes" id="UP000652761"/>
    </source>
</evidence>
<evidence type="ECO:0000256" key="1">
    <source>
        <dbReference type="ARBA" id="ARBA00004173"/>
    </source>
</evidence>
<reference evidence="8" key="1">
    <citation type="submission" date="2017-07" db="EMBL/GenBank/DDBJ databases">
        <title>Taro Niue Genome Assembly and Annotation.</title>
        <authorList>
            <person name="Atibalentja N."/>
            <person name="Keating K."/>
            <person name="Fields C.J."/>
        </authorList>
    </citation>
    <scope>NUCLEOTIDE SEQUENCE</scope>
    <source>
        <strain evidence="8">Niue_2</strain>
        <tissue evidence="8">Leaf</tissue>
    </source>
</reference>
<name>A0A843W322_COLES</name>
<accession>A0A843W322</accession>
<gene>
    <name evidence="8" type="ORF">Taro_031411</name>
</gene>
<comment type="subcellular location">
    <subcellularLocation>
        <location evidence="2">Membrane</location>
    </subcellularLocation>
    <subcellularLocation>
        <location evidence="1">Mitochondrion</location>
    </subcellularLocation>
</comment>
<dbReference type="GO" id="GO:0005739">
    <property type="term" value="C:mitochondrion"/>
    <property type="evidence" value="ECO:0007669"/>
    <property type="project" value="UniProtKB-SubCell"/>
</dbReference>
<dbReference type="OrthoDB" id="889336at2759"/>
<dbReference type="AlphaFoldDB" id="A0A843W322"/>
<keyword evidence="7" id="KW-0472">Membrane</keyword>
<evidence type="ECO:0000256" key="6">
    <source>
        <dbReference type="ARBA" id="ARBA00023128"/>
    </source>
</evidence>
<evidence type="ECO:0000256" key="3">
    <source>
        <dbReference type="ARBA" id="ARBA00022692"/>
    </source>
</evidence>
<dbReference type="Proteomes" id="UP000652761">
    <property type="component" value="Unassembled WGS sequence"/>
</dbReference>
<dbReference type="PANTHER" id="PTHR14360">
    <property type="entry name" value="PROTEIN FMP32, MITOCHONDRIAL"/>
    <property type="match status" value="1"/>
</dbReference>
<proteinExistence type="predicted"/>
<evidence type="ECO:0000256" key="5">
    <source>
        <dbReference type="ARBA" id="ARBA00023054"/>
    </source>
</evidence>
<evidence type="ECO:0000256" key="7">
    <source>
        <dbReference type="ARBA" id="ARBA00023136"/>
    </source>
</evidence>
<sequence length="289" mass="31615">MLFTRPPDCPGRRGIAAGRPDWSAARAPHVELRVGPAQSTNQVGPRCFHVGLGNRGGRADSISHIQDAACRRVLLQSGQGSRAGADLDAVLRGLGSYQGGAAHLRRHVSQLLPKSNGKPAFLVDTLALVSGSRQSGNNCRAGLGGWTPGVRRLEAQGIPSKQAEAITSAITEVLNDSLENVAQSFVSQGELQKDFGGTLHRGLVNLSPYEVMSLLYSGICIEADRIVWWLVLHAMLWVVWGERNHWIFRRESQPEQVLAQFIWDRVKEWALALSNMARELGSRKVHEPL</sequence>
<keyword evidence="4" id="KW-1133">Transmembrane helix</keyword>
<dbReference type="EMBL" id="NMUH01002225">
    <property type="protein sequence ID" value="MQL98693.1"/>
    <property type="molecule type" value="Genomic_DNA"/>
</dbReference>
<dbReference type="GO" id="GO:0016020">
    <property type="term" value="C:membrane"/>
    <property type="evidence" value="ECO:0007669"/>
    <property type="project" value="UniProtKB-SubCell"/>
</dbReference>
<comment type="caution">
    <text evidence="8">The sequence shown here is derived from an EMBL/GenBank/DDBJ whole genome shotgun (WGS) entry which is preliminary data.</text>
</comment>
<dbReference type="Gene3D" id="1.20.5.340">
    <property type="match status" value="1"/>
</dbReference>
<dbReference type="InterPro" id="IPR024461">
    <property type="entry name" value="CCDC90-like"/>
</dbReference>
<protein>
    <submittedName>
        <fullName evidence="8">Uncharacterized protein</fullName>
    </submittedName>
</protein>
<dbReference type="PANTHER" id="PTHR14360:SF1">
    <property type="entry name" value="PROTEIN FMP32, MITOCHONDRIAL"/>
    <property type="match status" value="1"/>
</dbReference>
<evidence type="ECO:0000313" key="8">
    <source>
        <dbReference type="EMBL" id="MQL98693.1"/>
    </source>
</evidence>
<dbReference type="Pfam" id="PF07798">
    <property type="entry name" value="CCDC90-like"/>
    <property type="match status" value="1"/>
</dbReference>